<dbReference type="PANTHER" id="PTHR46374:SF2">
    <property type="entry name" value="STAR-RELATED LIPID TRANSFER PROTEIN 6"/>
    <property type="match status" value="1"/>
</dbReference>
<feature type="compositionally biased region" description="Pro residues" evidence="4">
    <location>
        <begin position="24"/>
        <end position="37"/>
    </location>
</feature>
<organism evidence="6 7">
    <name type="scientific">Physeter macrocephalus</name>
    <name type="common">Sperm whale</name>
    <name type="synonym">Physeter catodon</name>
    <dbReference type="NCBI Taxonomy" id="9755"/>
    <lineage>
        <taxon>Eukaryota</taxon>
        <taxon>Metazoa</taxon>
        <taxon>Chordata</taxon>
        <taxon>Craniata</taxon>
        <taxon>Vertebrata</taxon>
        <taxon>Euteleostomi</taxon>
        <taxon>Mammalia</taxon>
        <taxon>Eutheria</taxon>
        <taxon>Laurasiatheria</taxon>
        <taxon>Artiodactyla</taxon>
        <taxon>Whippomorpha</taxon>
        <taxon>Cetacea</taxon>
        <taxon>Odontoceti</taxon>
        <taxon>Physeteridae</taxon>
        <taxon>Physeter</taxon>
    </lineage>
</organism>
<feature type="transmembrane region" description="Helical" evidence="5">
    <location>
        <begin position="324"/>
        <end position="350"/>
    </location>
</feature>
<evidence type="ECO:0000256" key="2">
    <source>
        <dbReference type="ARBA" id="ARBA00023055"/>
    </source>
</evidence>
<evidence type="ECO:0000256" key="3">
    <source>
        <dbReference type="ARBA" id="ARBA00023121"/>
    </source>
</evidence>
<dbReference type="InterPro" id="IPR023393">
    <property type="entry name" value="START-like_dom_sf"/>
</dbReference>
<dbReference type="GO" id="GO:0008289">
    <property type="term" value="F:lipid binding"/>
    <property type="evidence" value="ECO:0007669"/>
    <property type="project" value="UniProtKB-KW"/>
</dbReference>
<keyword evidence="2" id="KW-0445">Lipid transport</keyword>
<dbReference type="STRING" id="9755.ENSPCTP00005021741"/>
<feature type="compositionally biased region" description="Polar residues" evidence="4">
    <location>
        <begin position="13"/>
        <end position="23"/>
    </location>
</feature>
<evidence type="ECO:0000256" key="4">
    <source>
        <dbReference type="SAM" id="MobiDB-lite"/>
    </source>
</evidence>
<sequence length="361" mass="40542">MARPSQLCPFFTPLTNDFNFSQETPPPGIPAPTPPPQSQTQASHKPFIRQQERADSFAEVTASKAQDPASPPASIADSASRSKSGTLIPPPPSGDSPPLPSGRQRMGRLSKIHALFRPNSPTKARKERKAHTSSTLHPKPWPATRRETPQSTQTRTPPGLRLRQLAGKNGSDPARIGDPVRQPRNGEIIQTDVKTHLTTSVNLSTRLGRDMRCEESSFNRVVYQKKMPAQCWFVFYFSLTLWVKISLTVTPSEYVPVHPTLHHQKKITVSSKASKKFHGNLYRVEGIIPESTSKLSDFLYKPENRVTWDKLLKVYNMVQKIDSLLGWIFQHILHLQIISVVVTMLVAIYVDLCKRTQHIPN</sequence>
<evidence type="ECO:0000256" key="5">
    <source>
        <dbReference type="SAM" id="Phobius"/>
    </source>
</evidence>
<dbReference type="InParanoid" id="A0A2Y9TAZ8"/>
<dbReference type="KEGG" id="pcad:102976845"/>
<keyword evidence="3" id="KW-0446">Lipid-binding</keyword>
<dbReference type="InterPro" id="IPR043556">
    <property type="entry name" value="StARD5/6"/>
</dbReference>
<protein>
    <submittedName>
        <fullName evidence="7">StAR-related lipid transfer protein 6</fullName>
    </submittedName>
</protein>
<evidence type="ECO:0000256" key="1">
    <source>
        <dbReference type="ARBA" id="ARBA00022448"/>
    </source>
</evidence>
<keyword evidence="5" id="KW-1133">Transmembrane helix</keyword>
<feature type="region of interest" description="Disordered" evidence="4">
    <location>
        <begin position="1"/>
        <end position="182"/>
    </location>
</feature>
<dbReference type="RefSeq" id="XP_023988071.2">
    <property type="nucleotide sequence ID" value="XM_024132303.2"/>
</dbReference>
<reference evidence="7" key="1">
    <citation type="submission" date="2025-08" db="UniProtKB">
        <authorList>
            <consortium name="RefSeq"/>
        </authorList>
    </citation>
    <scope>IDENTIFICATION</scope>
    <source>
        <tissue evidence="7">Muscle</tissue>
    </source>
</reference>
<dbReference type="OrthoDB" id="196858at2759"/>
<dbReference type="GO" id="GO:0006869">
    <property type="term" value="P:lipid transport"/>
    <property type="evidence" value="ECO:0007669"/>
    <property type="project" value="UniProtKB-KW"/>
</dbReference>
<feature type="compositionally biased region" description="Low complexity" evidence="4">
    <location>
        <begin position="65"/>
        <end position="82"/>
    </location>
</feature>
<dbReference type="SUPFAM" id="SSF55961">
    <property type="entry name" value="Bet v1-like"/>
    <property type="match status" value="1"/>
</dbReference>
<evidence type="ECO:0000313" key="6">
    <source>
        <dbReference type="Proteomes" id="UP000248484"/>
    </source>
</evidence>
<dbReference type="AlphaFoldDB" id="A0A2Y9TAZ8"/>
<evidence type="ECO:0000313" key="7">
    <source>
        <dbReference type="RefSeq" id="XP_023988071.2"/>
    </source>
</evidence>
<dbReference type="CTD" id="147323"/>
<dbReference type="GeneID" id="102976845"/>
<dbReference type="Gene3D" id="3.30.530.20">
    <property type="match status" value="1"/>
</dbReference>
<proteinExistence type="predicted"/>
<accession>A0A2Y9TAZ8</accession>
<keyword evidence="5" id="KW-0472">Membrane</keyword>
<keyword evidence="1" id="KW-0813">Transport</keyword>
<name>A0A2Y9TAZ8_PHYMC</name>
<dbReference type="Proteomes" id="UP000248484">
    <property type="component" value="Chromosome 19"/>
</dbReference>
<gene>
    <name evidence="7" type="primary">STARD6</name>
</gene>
<keyword evidence="5" id="KW-0812">Transmembrane</keyword>
<dbReference type="PANTHER" id="PTHR46374">
    <property type="entry name" value="PROTEIN CBG07384"/>
    <property type="match status" value="1"/>
</dbReference>
<feature type="compositionally biased region" description="Pro residues" evidence="4">
    <location>
        <begin position="88"/>
        <end position="100"/>
    </location>
</feature>
<keyword evidence="6" id="KW-1185">Reference proteome</keyword>